<dbReference type="InterPro" id="IPR052185">
    <property type="entry name" value="IPC_Synthase-Related"/>
</dbReference>
<evidence type="ECO:0000256" key="3">
    <source>
        <dbReference type="ARBA" id="ARBA00022989"/>
    </source>
</evidence>
<comment type="subcellular location">
    <subcellularLocation>
        <location evidence="1">Membrane</location>
        <topology evidence="1">Multi-pass membrane protein</topology>
    </subcellularLocation>
</comment>
<evidence type="ECO:0000256" key="2">
    <source>
        <dbReference type="ARBA" id="ARBA00022692"/>
    </source>
</evidence>
<organism evidence="8">
    <name type="scientific">Laccaria bicolor (strain S238N-H82 / ATCC MYA-4686)</name>
    <name type="common">Bicoloured deceiver</name>
    <name type="synonym">Laccaria laccata var. bicolor</name>
    <dbReference type="NCBI Taxonomy" id="486041"/>
    <lineage>
        <taxon>Eukaryota</taxon>
        <taxon>Fungi</taxon>
        <taxon>Dikarya</taxon>
        <taxon>Basidiomycota</taxon>
        <taxon>Agaricomycotina</taxon>
        <taxon>Agaricomycetes</taxon>
        <taxon>Agaricomycetidae</taxon>
        <taxon>Agaricales</taxon>
        <taxon>Agaricineae</taxon>
        <taxon>Hydnangiaceae</taxon>
        <taxon>Laccaria</taxon>
    </lineage>
</organism>
<dbReference type="GO" id="GO:0016020">
    <property type="term" value="C:membrane"/>
    <property type="evidence" value="ECO:0007669"/>
    <property type="project" value="GOC"/>
</dbReference>
<dbReference type="Proteomes" id="UP000001194">
    <property type="component" value="Unassembled WGS sequence"/>
</dbReference>
<dbReference type="PANTHER" id="PTHR31310">
    <property type="match status" value="1"/>
</dbReference>
<evidence type="ECO:0000259" key="6">
    <source>
        <dbReference type="Pfam" id="PF14378"/>
    </source>
</evidence>
<dbReference type="EMBL" id="DS547132">
    <property type="protein sequence ID" value="EDR02162.1"/>
    <property type="molecule type" value="Genomic_DNA"/>
</dbReference>
<dbReference type="PANTHER" id="PTHR31310:SF11">
    <property type="entry name" value="INOSITOL PHOSPHORYLCERAMIDE SYNTHASE CATALYTIC SUBUNIT AUR1"/>
    <property type="match status" value="1"/>
</dbReference>
<dbReference type="GeneID" id="6082798"/>
<dbReference type="KEGG" id="lbc:LACBIDRAFT_332565"/>
<dbReference type="InterPro" id="IPR026841">
    <property type="entry name" value="Aur1/Ipt1"/>
</dbReference>
<keyword evidence="3 5" id="KW-1133">Transmembrane helix</keyword>
<evidence type="ECO:0000256" key="5">
    <source>
        <dbReference type="SAM" id="Phobius"/>
    </source>
</evidence>
<evidence type="ECO:0000313" key="7">
    <source>
        <dbReference type="EMBL" id="EDR02162.1"/>
    </source>
</evidence>
<keyword evidence="8" id="KW-1185">Reference proteome</keyword>
<evidence type="ECO:0000313" key="8">
    <source>
        <dbReference type="Proteomes" id="UP000001194"/>
    </source>
</evidence>
<dbReference type="InterPro" id="IPR036938">
    <property type="entry name" value="PAP2/HPO_sf"/>
</dbReference>
<keyword evidence="2 5" id="KW-0812">Transmembrane</keyword>
<dbReference type="AlphaFoldDB" id="B0DT57"/>
<evidence type="ECO:0000256" key="1">
    <source>
        <dbReference type="ARBA" id="ARBA00004141"/>
    </source>
</evidence>
<feature type="domain" description="Inositolphosphotransferase Aur1/Ipt1" evidence="6">
    <location>
        <begin position="51"/>
        <end position="102"/>
    </location>
</feature>
<gene>
    <name evidence="7" type="ORF">LACBIDRAFT_332565</name>
</gene>
<reference evidence="7 8" key="1">
    <citation type="journal article" date="2008" name="Nature">
        <title>The genome of Laccaria bicolor provides insights into mycorrhizal symbiosis.</title>
        <authorList>
            <person name="Martin F."/>
            <person name="Aerts A."/>
            <person name="Ahren D."/>
            <person name="Brun A."/>
            <person name="Danchin E.G.J."/>
            <person name="Duchaussoy F."/>
            <person name="Gibon J."/>
            <person name="Kohler A."/>
            <person name="Lindquist E."/>
            <person name="Pereda V."/>
            <person name="Salamov A."/>
            <person name="Shapiro H.J."/>
            <person name="Wuyts J."/>
            <person name="Blaudez D."/>
            <person name="Buee M."/>
            <person name="Brokstein P."/>
            <person name="Canbaeck B."/>
            <person name="Cohen D."/>
            <person name="Courty P.E."/>
            <person name="Coutinho P.M."/>
            <person name="Delaruelle C."/>
            <person name="Detter J.C."/>
            <person name="Deveau A."/>
            <person name="DiFazio S."/>
            <person name="Duplessis S."/>
            <person name="Fraissinet-Tachet L."/>
            <person name="Lucic E."/>
            <person name="Frey-Klett P."/>
            <person name="Fourrey C."/>
            <person name="Feussner I."/>
            <person name="Gay G."/>
            <person name="Grimwood J."/>
            <person name="Hoegger P.J."/>
            <person name="Jain P."/>
            <person name="Kilaru S."/>
            <person name="Labbe J."/>
            <person name="Lin Y.C."/>
            <person name="Legue V."/>
            <person name="Le Tacon F."/>
            <person name="Marmeisse R."/>
            <person name="Melayah D."/>
            <person name="Montanini B."/>
            <person name="Muratet M."/>
            <person name="Nehls U."/>
            <person name="Niculita-Hirzel H."/>
            <person name="Oudot-Le Secq M.P."/>
            <person name="Peter M."/>
            <person name="Quesneville H."/>
            <person name="Rajashekar B."/>
            <person name="Reich M."/>
            <person name="Rouhier N."/>
            <person name="Schmutz J."/>
            <person name="Yin T."/>
            <person name="Chalot M."/>
            <person name="Henrissat B."/>
            <person name="Kuees U."/>
            <person name="Lucas S."/>
            <person name="Van de Peer Y."/>
            <person name="Podila G.K."/>
            <person name="Polle A."/>
            <person name="Pukkila P.J."/>
            <person name="Richardson P.M."/>
            <person name="Rouze P."/>
            <person name="Sanders I.R."/>
            <person name="Stajich J.E."/>
            <person name="Tunlid A."/>
            <person name="Tuskan G."/>
            <person name="Grigoriev I.V."/>
        </authorList>
    </citation>
    <scope>NUCLEOTIDE SEQUENCE [LARGE SCALE GENOMIC DNA]</scope>
    <source>
        <strain evidence="8">S238N-H82 / ATCC MYA-4686</strain>
    </source>
</reference>
<dbReference type="GO" id="GO:0070916">
    <property type="term" value="C:inositol phosphoceramide synthase complex"/>
    <property type="evidence" value="ECO:0007669"/>
    <property type="project" value="TreeGrafter"/>
</dbReference>
<feature type="transmembrane region" description="Helical" evidence="5">
    <location>
        <begin position="85"/>
        <end position="104"/>
    </location>
</feature>
<keyword evidence="4 5" id="KW-0472">Membrane</keyword>
<sequence length="161" mass="17771">MKGQVKVNLTPTNYSMKGSPGGLACLNTLFHSHIYTITFTNARIPFGCVTIEALCLSHFFPATTKYVWAYTGMLYWATMYLSHHYLIDMVGGACLATAFFYLFLPDDLRGSAVLTPPPNLTSSSWFRGRSKYKVYNLEDPHRGGGGGGMNGMVDTADFELS</sequence>
<dbReference type="RefSeq" id="XP_001887107.1">
    <property type="nucleotide sequence ID" value="XM_001887072.1"/>
</dbReference>
<dbReference type="GO" id="GO:0030148">
    <property type="term" value="P:sphingolipid biosynthetic process"/>
    <property type="evidence" value="ECO:0007669"/>
    <property type="project" value="TreeGrafter"/>
</dbReference>
<dbReference type="SUPFAM" id="SSF48317">
    <property type="entry name" value="Acid phosphatase/Vanadium-dependent haloperoxidase"/>
    <property type="match status" value="1"/>
</dbReference>
<accession>B0DT57</accession>
<dbReference type="GO" id="GO:0006676">
    <property type="term" value="P:mannosyl diphosphorylinositol ceramide metabolic process"/>
    <property type="evidence" value="ECO:0007669"/>
    <property type="project" value="TreeGrafter"/>
</dbReference>
<proteinExistence type="predicted"/>
<name>B0DT57_LACBS</name>
<dbReference type="OrthoDB" id="5784at2759"/>
<protein>
    <submittedName>
        <fullName evidence="7">Predicted protein</fullName>
    </submittedName>
</protein>
<dbReference type="InParanoid" id="B0DT57"/>
<dbReference type="Pfam" id="PF14378">
    <property type="entry name" value="PAP2_3"/>
    <property type="match status" value="1"/>
</dbReference>
<dbReference type="HOGENOM" id="CLU_1644008_0_0_1"/>
<evidence type="ECO:0000256" key="4">
    <source>
        <dbReference type="ARBA" id="ARBA00023136"/>
    </source>
</evidence>